<gene>
    <name evidence="3" type="ORF">H1W00_06350</name>
</gene>
<keyword evidence="2" id="KW-1133">Transmembrane helix</keyword>
<dbReference type="EMBL" id="JACEOG010000001">
    <property type="protein sequence ID" value="MBA4608095.1"/>
    <property type="molecule type" value="Genomic_DNA"/>
</dbReference>
<feature type="region of interest" description="Disordered" evidence="1">
    <location>
        <begin position="31"/>
        <end position="51"/>
    </location>
</feature>
<feature type="region of interest" description="Disordered" evidence="1">
    <location>
        <begin position="66"/>
        <end position="110"/>
    </location>
</feature>
<comment type="caution">
    <text evidence="3">The sequence shown here is derived from an EMBL/GenBank/DDBJ whole genome shotgun (WGS) entry which is preliminary data.</text>
</comment>
<evidence type="ECO:0000313" key="4">
    <source>
        <dbReference type="Proteomes" id="UP000550354"/>
    </source>
</evidence>
<evidence type="ECO:0000256" key="1">
    <source>
        <dbReference type="SAM" id="MobiDB-lite"/>
    </source>
</evidence>
<reference evidence="3 4" key="1">
    <citation type="submission" date="2020-07" db="EMBL/GenBank/DDBJ databases">
        <title>Draft genome and description of Aeromicrobium phoceense strain Marseille-Q0843 isolated from healthy skin swab.</title>
        <authorList>
            <person name="Boxberger M."/>
            <person name="La Scola B."/>
        </authorList>
    </citation>
    <scope>NUCLEOTIDE SEQUENCE [LARGE SCALE GENOMIC DNA]</scope>
    <source>
        <strain evidence="3 4">Marseille-Q0843</strain>
    </source>
</reference>
<feature type="region of interest" description="Disordered" evidence="1">
    <location>
        <begin position="295"/>
        <end position="328"/>
    </location>
</feature>
<keyword evidence="2" id="KW-0472">Membrane</keyword>
<feature type="compositionally biased region" description="Basic and acidic residues" evidence="1">
    <location>
        <begin position="40"/>
        <end position="51"/>
    </location>
</feature>
<dbReference type="AlphaFoldDB" id="A0A838XC19"/>
<dbReference type="RefSeq" id="WP_181754663.1">
    <property type="nucleotide sequence ID" value="NZ_JACEOG010000001.1"/>
</dbReference>
<keyword evidence="2" id="KW-0812">Transmembrane</keyword>
<keyword evidence="4" id="KW-1185">Reference proteome</keyword>
<feature type="transmembrane region" description="Helical" evidence="2">
    <location>
        <begin position="6"/>
        <end position="24"/>
    </location>
</feature>
<accession>A0A838XC19</accession>
<feature type="transmembrane region" description="Helical" evidence="2">
    <location>
        <begin position="121"/>
        <end position="141"/>
    </location>
</feature>
<feature type="transmembrane region" description="Helical" evidence="2">
    <location>
        <begin position="147"/>
        <end position="164"/>
    </location>
</feature>
<protein>
    <submittedName>
        <fullName evidence="3">Uncharacterized protein</fullName>
    </submittedName>
</protein>
<dbReference type="Proteomes" id="UP000550354">
    <property type="component" value="Unassembled WGS sequence"/>
</dbReference>
<name>A0A838XC19_9ACTN</name>
<organism evidence="3 4">
    <name type="scientific">Aeromicrobium phoceense</name>
    <dbReference type="NCBI Taxonomy" id="2754045"/>
    <lineage>
        <taxon>Bacteria</taxon>
        <taxon>Bacillati</taxon>
        <taxon>Actinomycetota</taxon>
        <taxon>Actinomycetes</taxon>
        <taxon>Propionibacteriales</taxon>
        <taxon>Nocardioidaceae</taxon>
        <taxon>Aeromicrobium</taxon>
    </lineage>
</organism>
<evidence type="ECO:0000313" key="3">
    <source>
        <dbReference type="EMBL" id="MBA4608095.1"/>
    </source>
</evidence>
<sequence length="328" mass="34847">MGSSGLIVAFVVALWAAYFVPLVLRRYDEASKNSSLDQDGPTRRVVEPRRVSVAAEERPVDALPVQKSPVVKSPAAPQRAEAAPTPSTSPRVDRTSPAVDTQRPRVTRDAARIAARRRRNVLLTLVAVLAALSGLAVGRVVPVWTPAIGVGLIVGWLVLCRVMVRQERGIARRSSQGRVLRGLRAVPAATGRVLGWAAGRVGDRGSTSVGGSAADEEMTVVVSDQVEDLDPDRRNVMEMDAPLGADALDEQLQIAVPSVSANSGEPLWDPLPITVPTYVSKPRAGRTVRTIEFGQPGAWTSGHVEGEQTELPGVDEGDAGTDQHAVGH</sequence>
<proteinExistence type="predicted"/>
<evidence type="ECO:0000256" key="2">
    <source>
        <dbReference type="SAM" id="Phobius"/>
    </source>
</evidence>